<name>A0ABU4U9J1_9GAMM</name>
<dbReference type="InterPro" id="IPR014729">
    <property type="entry name" value="Rossmann-like_a/b/a_fold"/>
</dbReference>
<dbReference type="PANTHER" id="PTHR38657">
    <property type="entry name" value="SLR1343 PROTEIN"/>
    <property type="match status" value="1"/>
</dbReference>
<dbReference type="Gene3D" id="1.10.10.1710">
    <property type="entry name" value="Deoxyribodipyrimidine photolyase-related"/>
    <property type="match status" value="1"/>
</dbReference>
<reference evidence="1 2" key="1">
    <citation type="submission" date="2023-11" db="EMBL/GenBank/DDBJ databases">
        <authorList>
            <person name="Ouyang M.-Y."/>
        </authorList>
    </citation>
    <scope>NUCLEOTIDE SEQUENCE [LARGE SCALE GENOMIC DNA]</scope>
    <source>
        <strain evidence="1 2">OY6</strain>
    </source>
</reference>
<dbReference type="InterPro" id="IPR036134">
    <property type="entry name" value="Crypto/Photolyase_FAD-like_sf"/>
</dbReference>
<dbReference type="PANTHER" id="PTHR38657:SF1">
    <property type="entry name" value="SLR1343 PROTEIN"/>
    <property type="match status" value="1"/>
</dbReference>
<dbReference type="Proteomes" id="UP001284537">
    <property type="component" value="Unassembled WGS sequence"/>
</dbReference>
<dbReference type="SUPFAM" id="SSF48173">
    <property type="entry name" value="Cryptochrome/photolyase FAD-binding domain"/>
    <property type="match status" value="1"/>
</dbReference>
<dbReference type="Gene3D" id="1.10.579.10">
    <property type="entry name" value="DNA Cyclobutane Dipyrimidine Photolyase, subunit A, domain 3"/>
    <property type="match status" value="1"/>
</dbReference>
<protein>
    <submittedName>
        <fullName evidence="1">Cryptochrome/photolyase family protein</fullName>
    </submittedName>
</protein>
<proteinExistence type="predicted"/>
<comment type="caution">
    <text evidence="1">The sequence shown here is derived from an EMBL/GenBank/DDBJ whole genome shotgun (WGS) entry which is preliminary data.</text>
</comment>
<dbReference type="Pfam" id="PF04244">
    <property type="entry name" value="DPRP"/>
    <property type="match status" value="1"/>
</dbReference>
<evidence type="ECO:0000313" key="2">
    <source>
        <dbReference type="Proteomes" id="UP001284537"/>
    </source>
</evidence>
<gene>
    <name evidence="1" type="ORF">QLH52_00145</name>
</gene>
<dbReference type="Gene3D" id="1.25.40.80">
    <property type="match status" value="1"/>
</dbReference>
<dbReference type="InterPro" id="IPR052551">
    <property type="entry name" value="UV-DNA_repair_photolyase"/>
</dbReference>
<dbReference type="RefSeq" id="WP_319960151.1">
    <property type="nucleotide sequence ID" value="NZ_JAXARY010000001.1"/>
</dbReference>
<keyword evidence="2" id="KW-1185">Reference proteome</keyword>
<sequence>MGPRLGYGEILFRALPPATRHGQNRMTTLRLILGDQLNPLHSWFAQTDDEVIYTLMEIRQETDYVLHHAQKIIGIFAAMRDFAQHLSAQGHRVHYLPIDDSGNRQSLTANLDVLITQYRVQHFEYQLPDEWRLDRQLCTYCQQLPISSRACDSEHFYSQREEAAELFGSRPHWLMEMFYRRMRVRHGVLLEDNQRPIGGQWNFDHDNRKAWPGTPAVAADTRPRHDHSAIWQSIVAAGVNSFGTADADDFRWPLNRAKALQQLEAFIADGLPQFGDFQDAMSRRSWRLFHSLLSFALNTKMLNPREVVERAEQAYRQGHAPLAAAEGFIRQILGWREYVRGVYWARMPDYATHNYFGHARPLPAWFWTGETRMNCLAAAIGQSLQYAYAHHIQRLMVIGNFTLLAGLAPEAVHRWYLGVYIDAFEWVELPNTLGMSQFADGGLLATKPYVSSAAYIDRMSDYCKGCHYDKKARSGERACPFNALYWDFFIRHRDKLNHNPRLSMVYRNLDRFAAAELKAITQRAETVLEDLPGL</sequence>
<dbReference type="EMBL" id="JAXARY010000001">
    <property type="protein sequence ID" value="MDX8125682.1"/>
    <property type="molecule type" value="Genomic_DNA"/>
</dbReference>
<accession>A0ABU4U9J1</accession>
<evidence type="ECO:0000313" key="1">
    <source>
        <dbReference type="EMBL" id="MDX8125682.1"/>
    </source>
</evidence>
<dbReference type="Gene3D" id="3.40.50.620">
    <property type="entry name" value="HUPs"/>
    <property type="match status" value="1"/>
</dbReference>
<dbReference type="InterPro" id="IPR007357">
    <property type="entry name" value="PhrB-like"/>
</dbReference>
<organism evidence="1 2">
    <name type="scientific">Methylomonas defluvii</name>
    <dbReference type="NCBI Taxonomy" id="3045149"/>
    <lineage>
        <taxon>Bacteria</taxon>
        <taxon>Pseudomonadati</taxon>
        <taxon>Pseudomonadota</taxon>
        <taxon>Gammaproteobacteria</taxon>
        <taxon>Methylococcales</taxon>
        <taxon>Methylococcaceae</taxon>
        <taxon>Methylomonas</taxon>
    </lineage>
</organism>